<reference evidence="3 4" key="1">
    <citation type="submission" date="2023-04" db="EMBL/GenBank/DDBJ databases">
        <title>A long-awaited taxogenomic arrangement of the family Halomonadaceae.</title>
        <authorList>
            <person name="De La Haba R."/>
            <person name="Chuvochina M."/>
            <person name="Wittouck S."/>
            <person name="Arahal D.R."/>
            <person name="Sanchez-Porro C."/>
            <person name="Hugenholtz P."/>
            <person name="Ventosa A."/>
        </authorList>
    </citation>
    <scope>NUCLEOTIDE SEQUENCE [LARGE SCALE GENOMIC DNA]</scope>
    <source>
        <strain evidence="3 4">DSM 22428</strain>
    </source>
</reference>
<comment type="caution">
    <text evidence="3">The sequence shown here is derived from an EMBL/GenBank/DDBJ whole genome shotgun (WGS) entry which is preliminary data.</text>
</comment>
<dbReference type="SFLD" id="SFLDG01125">
    <property type="entry name" value="C1.1:_Acid_Phosphatase_Like"/>
    <property type="match status" value="1"/>
</dbReference>
<dbReference type="InterPro" id="IPR006423">
    <property type="entry name" value="Lipo_e_P4"/>
</dbReference>
<accession>A0ABU1GTG6</accession>
<dbReference type="SUPFAM" id="SSF56784">
    <property type="entry name" value="HAD-like"/>
    <property type="match status" value="1"/>
</dbReference>
<organism evidence="3 4">
    <name type="scientific">Larsenimonas suaedae</name>
    <dbReference type="NCBI Taxonomy" id="1851019"/>
    <lineage>
        <taxon>Bacteria</taxon>
        <taxon>Pseudomonadati</taxon>
        <taxon>Pseudomonadota</taxon>
        <taxon>Gammaproteobacteria</taxon>
        <taxon>Oceanospirillales</taxon>
        <taxon>Halomonadaceae</taxon>
        <taxon>Larsenimonas</taxon>
    </lineage>
</organism>
<dbReference type="EMBL" id="JARWAO010000002">
    <property type="protein sequence ID" value="MDR5895319.1"/>
    <property type="molecule type" value="Genomic_DNA"/>
</dbReference>
<gene>
    <name evidence="3" type="ORF">QC825_04405</name>
</gene>
<proteinExistence type="predicted"/>
<keyword evidence="4" id="KW-1185">Reference proteome</keyword>
<dbReference type="RefSeq" id="WP_251590878.1">
    <property type="nucleotide sequence ID" value="NZ_JAMLJI010000001.1"/>
</dbReference>
<dbReference type="InterPro" id="IPR036412">
    <property type="entry name" value="HAD-like_sf"/>
</dbReference>
<protein>
    <submittedName>
        <fullName evidence="3">HAD family acid phosphatase</fullName>
    </submittedName>
</protein>
<dbReference type="Pfam" id="PF03767">
    <property type="entry name" value="Acid_phosphat_B"/>
    <property type="match status" value="1"/>
</dbReference>
<feature type="chain" id="PRO_5045095513" evidence="2">
    <location>
        <begin position="28"/>
        <end position="267"/>
    </location>
</feature>
<dbReference type="Gene3D" id="3.40.50.1000">
    <property type="entry name" value="HAD superfamily/HAD-like"/>
    <property type="match status" value="1"/>
</dbReference>
<evidence type="ECO:0000313" key="3">
    <source>
        <dbReference type="EMBL" id="MDR5895319.1"/>
    </source>
</evidence>
<evidence type="ECO:0000256" key="1">
    <source>
        <dbReference type="ARBA" id="ARBA00022729"/>
    </source>
</evidence>
<dbReference type="InterPro" id="IPR005519">
    <property type="entry name" value="Acid_phosphat_B-like"/>
</dbReference>
<keyword evidence="1 2" id="KW-0732">Signal</keyword>
<evidence type="ECO:0000313" key="4">
    <source>
        <dbReference type="Proteomes" id="UP001269375"/>
    </source>
</evidence>
<name>A0ABU1GTG6_9GAMM</name>
<feature type="signal peptide" evidence="2">
    <location>
        <begin position="1"/>
        <end position="27"/>
    </location>
</feature>
<dbReference type="InterPro" id="IPR023214">
    <property type="entry name" value="HAD_sf"/>
</dbReference>
<dbReference type="Proteomes" id="UP001269375">
    <property type="component" value="Unassembled WGS sequence"/>
</dbReference>
<sequence>MTTSKKRIIHTAAIVASFLALPLHAHANDAPTDTTADHALKNCPVAAYAMSLRYQNSSEIHALQRQSWVLAKLRLDEALANNDDPSRLAVVTDLDETVLDNSKLLIRDMQHCHDYTGWDTWSAWERDGAPTLTPGAKEFLDYADQKGVAIYYISDRFDDNKGSTIDTLNALELPQVSKESVLLLGPPKEERRAKVQENHKIVLLLGDSLPDMSQAFSTDDLNGRAKALKDNADKIGTLWIAFPNATYGAWSDKPLIGWDKPMDTSSH</sequence>
<evidence type="ECO:0000256" key="2">
    <source>
        <dbReference type="SAM" id="SignalP"/>
    </source>
</evidence>
<dbReference type="SFLD" id="SFLDS00003">
    <property type="entry name" value="Haloacid_Dehalogenase"/>
    <property type="match status" value="1"/>
</dbReference>